<dbReference type="EMBL" id="JAAKFY010000007">
    <property type="protein sequence ID" value="KAF3855117.1"/>
    <property type="molecule type" value="Genomic_DNA"/>
</dbReference>
<dbReference type="Proteomes" id="UP000518266">
    <property type="component" value="Unassembled WGS sequence"/>
</dbReference>
<protein>
    <submittedName>
        <fullName evidence="2">Uncharacterized protein</fullName>
    </submittedName>
</protein>
<evidence type="ECO:0000313" key="2">
    <source>
        <dbReference type="EMBL" id="KAF3855117.1"/>
    </source>
</evidence>
<feature type="region of interest" description="Disordered" evidence="1">
    <location>
        <begin position="121"/>
        <end position="161"/>
    </location>
</feature>
<sequence length="233" mass="26139">MKDSIINGAYLWAAGQEGLNVDVRVVHFQIVVPETSGDSDGRQHTSLQEIRGRERTRRGHGRLCRDQGKLEVIVLDGFIRPAQKREDTLMGFCFIAGSVQYTQTPSSQPPLHLNTADRSTSITQGHKQNRPPILDNDNRLQQKSPTSRGKGGGREGEGGRQREVGCRPVCLHYTVALIMDAFEGCRCQNTPTHTQHVGTLAAHTDRRVFMESYRGFKKRSSAHIERLNCTYTR</sequence>
<keyword evidence="3" id="KW-1185">Reference proteome</keyword>
<reference evidence="2 3" key="1">
    <citation type="submission" date="2020-03" db="EMBL/GenBank/DDBJ databases">
        <title>Dissostichus mawsoni Genome sequencing and assembly.</title>
        <authorList>
            <person name="Park H."/>
        </authorList>
    </citation>
    <scope>NUCLEOTIDE SEQUENCE [LARGE SCALE GENOMIC DNA]</scope>
    <source>
        <strain evidence="2">DM0001</strain>
        <tissue evidence="2">Muscle</tissue>
    </source>
</reference>
<accession>A0A7J5Z2V0</accession>
<proteinExistence type="predicted"/>
<evidence type="ECO:0000256" key="1">
    <source>
        <dbReference type="SAM" id="MobiDB-lite"/>
    </source>
</evidence>
<name>A0A7J5Z2V0_DISMA</name>
<dbReference type="AlphaFoldDB" id="A0A7J5Z2V0"/>
<feature type="compositionally biased region" description="Basic and acidic residues" evidence="1">
    <location>
        <begin position="152"/>
        <end position="161"/>
    </location>
</feature>
<comment type="caution">
    <text evidence="2">The sequence shown here is derived from an EMBL/GenBank/DDBJ whole genome shotgun (WGS) entry which is preliminary data.</text>
</comment>
<evidence type="ECO:0000313" key="3">
    <source>
        <dbReference type="Proteomes" id="UP000518266"/>
    </source>
</evidence>
<organism evidence="2 3">
    <name type="scientific">Dissostichus mawsoni</name>
    <name type="common">Antarctic cod</name>
    <dbReference type="NCBI Taxonomy" id="36200"/>
    <lineage>
        <taxon>Eukaryota</taxon>
        <taxon>Metazoa</taxon>
        <taxon>Chordata</taxon>
        <taxon>Craniata</taxon>
        <taxon>Vertebrata</taxon>
        <taxon>Euteleostomi</taxon>
        <taxon>Actinopterygii</taxon>
        <taxon>Neopterygii</taxon>
        <taxon>Teleostei</taxon>
        <taxon>Neoteleostei</taxon>
        <taxon>Acanthomorphata</taxon>
        <taxon>Eupercaria</taxon>
        <taxon>Perciformes</taxon>
        <taxon>Notothenioidei</taxon>
        <taxon>Nototheniidae</taxon>
        <taxon>Dissostichus</taxon>
    </lineage>
</organism>
<gene>
    <name evidence="2" type="ORF">F7725_023172</name>
</gene>
<feature type="region of interest" description="Disordered" evidence="1">
    <location>
        <begin position="35"/>
        <end position="61"/>
    </location>
</feature>